<dbReference type="Proteomes" id="UP001056120">
    <property type="component" value="Linkage Group LG13"/>
</dbReference>
<accession>A0ACB9GU76</accession>
<organism evidence="1 2">
    <name type="scientific">Smallanthus sonchifolius</name>
    <dbReference type="NCBI Taxonomy" id="185202"/>
    <lineage>
        <taxon>Eukaryota</taxon>
        <taxon>Viridiplantae</taxon>
        <taxon>Streptophyta</taxon>
        <taxon>Embryophyta</taxon>
        <taxon>Tracheophyta</taxon>
        <taxon>Spermatophyta</taxon>
        <taxon>Magnoliopsida</taxon>
        <taxon>eudicotyledons</taxon>
        <taxon>Gunneridae</taxon>
        <taxon>Pentapetalae</taxon>
        <taxon>asterids</taxon>
        <taxon>campanulids</taxon>
        <taxon>Asterales</taxon>
        <taxon>Asteraceae</taxon>
        <taxon>Asteroideae</taxon>
        <taxon>Heliantheae alliance</taxon>
        <taxon>Millerieae</taxon>
        <taxon>Smallanthus</taxon>
    </lineage>
</organism>
<dbReference type="EMBL" id="CM042030">
    <property type="protein sequence ID" value="KAI3786640.1"/>
    <property type="molecule type" value="Genomic_DNA"/>
</dbReference>
<reference evidence="2" key="1">
    <citation type="journal article" date="2022" name="Mol. Ecol. Resour.">
        <title>The genomes of chicory, endive, great burdock and yacon provide insights into Asteraceae palaeo-polyploidization history and plant inulin production.</title>
        <authorList>
            <person name="Fan W."/>
            <person name="Wang S."/>
            <person name="Wang H."/>
            <person name="Wang A."/>
            <person name="Jiang F."/>
            <person name="Liu H."/>
            <person name="Zhao H."/>
            <person name="Xu D."/>
            <person name="Zhang Y."/>
        </authorList>
    </citation>
    <scope>NUCLEOTIDE SEQUENCE [LARGE SCALE GENOMIC DNA]</scope>
    <source>
        <strain evidence="2">cv. Yunnan</strain>
    </source>
</reference>
<gene>
    <name evidence="1" type="ORF">L1987_40471</name>
</gene>
<sequence length="85" mass="9685">MNDVSKHNETLKIVEKQSNKNIICLVKDQHQENDVKIAFDQKEAFLSLKKSGKLDDLLLQGKEFILSSNILAEVVDPSILLIFNF</sequence>
<protein>
    <submittedName>
        <fullName evidence="1">Uncharacterized protein</fullName>
    </submittedName>
</protein>
<evidence type="ECO:0000313" key="2">
    <source>
        <dbReference type="Proteomes" id="UP001056120"/>
    </source>
</evidence>
<reference evidence="1 2" key="2">
    <citation type="journal article" date="2022" name="Mol. Ecol. Resour.">
        <title>The genomes of chicory, endive, great burdock and yacon provide insights into Asteraceae paleo-polyploidization history and plant inulin production.</title>
        <authorList>
            <person name="Fan W."/>
            <person name="Wang S."/>
            <person name="Wang H."/>
            <person name="Wang A."/>
            <person name="Jiang F."/>
            <person name="Liu H."/>
            <person name="Zhao H."/>
            <person name="Xu D."/>
            <person name="Zhang Y."/>
        </authorList>
    </citation>
    <scope>NUCLEOTIDE SEQUENCE [LARGE SCALE GENOMIC DNA]</scope>
    <source>
        <strain evidence="2">cv. Yunnan</strain>
        <tissue evidence="1">Leaves</tissue>
    </source>
</reference>
<evidence type="ECO:0000313" key="1">
    <source>
        <dbReference type="EMBL" id="KAI3786640.1"/>
    </source>
</evidence>
<proteinExistence type="predicted"/>
<keyword evidence="2" id="KW-1185">Reference proteome</keyword>
<name>A0ACB9GU76_9ASTR</name>
<comment type="caution">
    <text evidence="1">The sequence shown here is derived from an EMBL/GenBank/DDBJ whole genome shotgun (WGS) entry which is preliminary data.</text>
</comment>